<dbReference type="RefSeq" id="WP_183987678.1">
    <property type="nucleotide sequence ID" value="NZ_JACHHG010000008.1"/>
</dbReference>
<protein>
    <submittedName>
        <fullName evidence="1">Uncharacterized protein</fullName>
    </submittedName>
</protein>
<accession>A0A841I3M6</accession>
<organism evidence="1 2">
    <name type="scientific">Deinobacterium chartae</name>
    <dbReference type="NCBI Taxonomy" id="521158"/>
    <lineage>
        <taxon>Bacteria</taxon>
        <taxon>Thermotogati</taxon>
        <taxon>Deinococcota</taxon>
        <taxon>Deinococci</taxon>
        <taxon>Deinococcales</taxon>
        <taxon>Deinococcaceae</taxon>
        <taxon>Deinobacterium</taxon>
    </lineage>
</organism>
<dbReference type="Proteomes" id="UP000569951">
    <property type="component" value="Unassembled WGS sequence"/>
</dbReference>
<gene>
    <name evidence="1" type="ORF">HNR42_002364</name>
</gene>
<evidence type="ECO:0000313" key="2">
    <source>
        <dbReference type="Proteomes" id="UP000569951"/>
    </source>
</evidence>
<dbReference type="EMBL" id="JACHHG010000008">
    <property type="protein sequence ID" value="MBB6098929.1"/>
    <property type="molecule type" value="Genomic_DNA"/>
</dbReference>
<proteinExistence type="predicted"/>
<reference evidence="1 2" key="1">
    <citation type="submission" date="2020-08" db="EMBL/GenBank/DDBJ databases">
        <title>Genomic Encyclopedia of Type Strains, Phase IV (KMG-IV): sequencing the most valuable type-strain genomes for metagenomic binning, comparative biology and taxonomic classification.</title>
        <authorList>
            <person name="Goeker M."/>
        </authorList>
    </citation>
    <scope>NUCLEOTIDE SEQUENCE [LARGE SCALE GENOMIC DNA]</scope>
    <source>
        <strain evidence="1 2">DSM 21458</strain>
    </source>
</reference>
<evidence type="ECO:0000313" key="1">
    <source>
        <dbReference type="EMBL" id="MBB6098929.1"/>
    </source>
</evidence>
<name>A0A841I3M6_9DEIO</name>
<comment type="caution">
    <text evidence="1">The sequence shown here is derived from an EMBL/GenBank/DDBJ whole genome shotgun (WGS) entry which is preliminary data.</text>
</comment>
<dbReference type="AlphaFoldDB" id="A0A841I3M6"/>
<sequence length="72" mass="8146">MPQRISAVFLETIMDGMVPRLTLEWGEFEIGWVAALTDSRRAPPLEPFSRRRYVTGLRRGVVNAAPQARHPA</sequence>
<keyword evidence="2" id="KW-1185">Reference proteome</keyword>